<dbReference type="Proteomes" id="UP000717696">
    <property type="component" value="Unassembled WGS sequence"/>
</dbReference>
<sequence>RDHLLNLPYGPQPLHPSEHNESHRTIYNLISDSLVPFLKSVSPMQHPLEEQIRAPDVRPKPSVGGDTARSFCPRHAMESEGCADDGNRNSLLSESTFHISRGGFHHAARRTWLA</sequence>
<organism evidence="2 3">
    <name type="scientific">Dactylonectria estremocensis</name>
    <dbReference type="NCBI Taxonomy" id="1079267"/>
    <lineage>
        <taxon>Eukaryota</taxon>
        <taxon>Fungi</taxon>
        <taxon>Dikarya</taxon>
        <taxon>Ascomycota</taxon>
        <taxon>Pezizomycotina</taxon>
        <taxon>Sordariomycetes</taxon>
        <taxon>Hypocreomycetidae</taxon>
        <taxon>Hypocreales</taxon>
        <taxon>Nectriaceae</taxon>
        <taxon>Dactylonectria</taxon>
    </lineage>
</organism>
<protein>
    <submittedName>
        <fullName evidence="2">Uncharacterized protein</fullName>
    </submittedName>
</protein>
<comment type="caution">
    <text evidence="2">The sequence shown here is derived from an EMBL/GenBank/DDBJ whole genome shotgun (WGS) entry which is preliminary data.</text>
</comment>
<dbReference type="AlphaFoldDB" id="A0A9P9DFV1"/>
<evidence type="ECO:0000313" key="2">
    <source>
        <dbReference type="EMBL" id="KAH7118252.1"/>
    </source>
</evidence>
<dbReference type="EMBL" id="JAGMUU010000032">
    <property type="protein sequence ID" value="KAH7118252.1"/>
    <property type="molecule type" value="Genomic_DNA"/>
</dbReference>
<gene>
    <name evidence="2" type="ORF">B0J13DRAFT_458402</name>
</gene>
<feature type="region of interest" description="Disordered" evidence="1">
    <location>
        <begin position="49"/>
        <end position="70"/>
    </location>
</feature>
<keyword evidence="3" id="KW-1185">Reference proteome</keyword>
<evidence type="ECO:0000313" key="3">
    <source>
        <dbReference type="Proteomes" id="UP000717696"/>
    </source>
</evidence>
<feature type="non-terminal residue" evidence="2">
    <location>
        <position position="1"/>
    </location>
</feature>
<feature type="compositionally biased region" description="Basic and acidic residues" evidence="1">
    <location>
        <begin position="49"/>
        <end position="59"/>
    </location>
</feature>
<feature type="region of interest" description="Disordered" evidence="1">
    <location>
        <begin position="1"/>
        <end position="20"/>
    </location>
</feature>
<evidence type="ECO:0000256" key="1">
    <source>
        <dbReference type="SAM" id="MobiDB-lite"/>
    </source>
</evidence>
<accession>A0A9P9DFV1</accession>
<name>A0A9P9DFV1_9HYPO</name>
<proteinExistence type="predicted"/>
<reference evidence="2" key="1">
    <citation type="journal article" date="2021" name="Nat. Commun.">
        <title>Genetic determinants of endophytism in the Arabidopsis root mycobiome.</title>
        <authorList>
            <person name="Mesny F."/>
            <person name="Miyauchi S."/>
            <person name="Thiergart T."/>
            <person name="Pickel B."/>
            <person name="Atanasova L."/>
            <person name="Karlsson M."/>
            <person name="Huettel B."/>
            <person name="Barry K.W."/>
            <person name="Haridas S."/>
            <person name="Chen C."/>
            <person name="Bauer D."/>
            <person name="Andreopoulos W."/>
            <person name="Pangilinan J."/>
            <person name="LaButti K."/>
            <person name="Riley R."/>
            <person name="Lipzen A."/>
            <person name="Clum A."/>
            <person name="Drula E."/>
            <person name="Henrissat B."/>
            <person name="Kohler A."/>
            <person name="Grigoriev I.V."/>
            <person name="Martin F.M."/>
            <person name="Hacquard S."/>
        </authorList>
    </citation>
    <scope>NUCLEOTIDE SEQUENCE</scope>
    <source>
        <strain evidence="2">MPI-CAGE-AT-0021</strain>
    </source>
</reference>
<dbReference type="OrthoDB" id="10266999at2759"/>